<protein>
    <submittedName>
        <fullName evidence="2">Uncharacterized protein</fullName>
    </submittedName>
</protein>
<name>A0A1T4RST7_9ACTN</name>
<dbReference type="EMBL" id="FUWS01000007">
    <property type="protein sequence ID" value="SKA19039.1"/>
    <property type="molecule type" value="Genomic_DNA"/>
</dbReference>
<organism evidence="2 3">
    <name type="scientific">Marinactinospora thermotolerans DSM 45154</name>
    <dbReference type="NCBI Taxonomy" id="1122192"/>
    <lineage>
        <taxon>Bacteria</taxon>
        <taxon>Bacillati</taxon>
        <taxon>Actinomycetota</taxon>
        <taxon>Actinomycetes</taxon>
        <taxon>Streptosporangiales</taxon>
        <taxon>Nocardiopsidaceae</taxon>
        <taxon>Marinactinospora</taxon>
    </lineage>
</organism>
<sequence>MEKRAAEGFEWCRRVANVEPMSQHNQEQPNDPAGSTTMFRRFVAENNEPEEAPRRPITPYVLAAVGAIVAIGIIVVVVMTWS</sequence>
<keyword evidence="3" id="KW-1185">Reference proteome</keyword>
<dbReference type="AlphaFoldDB" id="A0A1T4RST7"/>
<evidence type="ECO:0000256" key="1">
    <source>
        <dbReference type="SAM" id="Phobius"/>
    </source>
</evidence>
<evidence type="ECO:0000313" key="3">
    <source>
        <dbReference type="Proteomes" id="UP000190637"/>
    </source>
</evidence>
<keyword evidence="1" id="KW-0812">Transmembrane</keyword>
<evidence type="ECO:0000313" key="2">
    <source>
        <dbReference type="EMBL" id="SKA19039.1"/>
    </source>
</evidence>
<reference evidence="2 3" key="1">
    <citation type="submission" date="2017-02" db="EMBL/GenBank/DDBJ databases">
        <authorList>
            <person name="Peterson S.W."/>
        </authorList>
    </citation>
    <scope>NUCLEOTIDE SEQUENCE [LARGE SCALE GENOMIC DNA]</scope>
    <source>
        <strain evidence="2 3">DSM 45154</strain>
    </source>
</reference>
<feature type="transmembrane region" description="Helical" evidence="1">
    <location>
        <begin position="60"/>
        <end position="81"/>
    </location>
</feature>
<keyword evidence="1" id="KW-1133">Transmembrane helix</keyword>
<accession>A0A1T4RST7</accession>
<gene>
    <name evidence="2" type="ORF">SAMN02745673_02952</name>
</gene>
<dbReference type="Proteomes" id="UP000190637">
    <property type="component" value="Unassembled WGS sequence"/>
</dbReference>
<keyword evidence="1" id="KW-0472">Membrane</keyword>
<proteinExistence type="predicted"/>